<evidence type="ECO:0000313" key="4">
    <source>
        <dbReference type="EMBL" id="EGD74847.1"/>
    </source>
</evidence>
<feature type="compositionally biased region" description="Low complexity" evidence="2">
    <location>
        <begin position="42"/>
        <end position="60"/>
    </location>
</feature>
<feature type="compositionally biased region" description="Polar residues" evidence="2">
    <location>
        <begin position="142"/>
        <end position="154"/>
    </location>
</feature>
<gene>
    <name evidence="4" type="ORF">PTSG_07077</name>
</gene>
<evidence type="ECO:0000256" key="1">
    <source>
        <dbReference type="PROSITE-ProRule" id="PRU00042"/>
    </source>
</evidence>
<dbReference type="Pfam" id="PF00096">
    <property type="entry name" value="zf-C2H2"/>
    <property type="match status" value="2"/>
</dbReference>
<proteinExistence type="predicted"/>
<dbReference type="GeneID" id="16073059"/>
<dbReference type="PROSITE" id="PS50157">
    <property type="entry name" value="ZINC_FINGER_C2H2_2"/>
    <property type="match status" value="2"/>
</dbReference>
<feature type="region of interest" description="Disordered" evidence="2">
    <location>
        <begin position="35"/>
        <end position="81"/>
    </location>
</feature>
<evidence type="ECO:0000259" key="3">
    <source>
        <dbReference type="PROSITE" id="PS50157"/>
    </source>
</evidence>
<dbReference type="Gene3D" id="3.30.160.60">
    <property type="entry name" value="Classic Zinc Finger"/>
    <property type="match status" value="1"/>
</dbReference>
<keyword evidence="1" id="KW-0862">Zinc</keyword>
<evidence type="ECO:0000313" key="5">
    <source>
        <dbReference type="Proteomes" id="UP000007799"/>
    </source>
</evidence>
<accession>F2UDZ7</accession>
<reference evidence="4" key="1">
    <citation type="submission" date="2009-08" db="EMBL/GenBank/DDBJ databases">
        <title>Annotation of Salpingoeca rosetta.</title>
        <authorList>
            <consortium name="The Broad Institute Genome Sequencing Platform"/>
            <person name="Russ C."/>
            <person name="Cuomo C."/>
            <person name="Burger G."/>
            <person name="Gray M.W."/>
            <person name="Holland P.W.H."/>
            <person name="King N."/>
            <person name="Lang F.B.F."/>
            <person name="Roger A.J."/>
            <person name="Ruiz-Trillo I."/>
            <person name="Young S.K."/>
            <person name="Zeng Q."/>
            <person name="Gargeya S."/>
            <person name="Alvarado L."/>
            <person name="Berlin A."/>
            <person name="Chapman S.B."/>
            <person name="Chen Z."/>
            <person name="Freedman E."/>
            <person name="Gellesch M."/>
            <person name="Goldberg J."/>
            <person name="Griggs A."/>
            <person name="Gujja S."/>
            <person name="Heilman E."/>
            <person name="Heiman D."/>
            <person name="Howarth C."/>
            <person name="Mehta T."/>
            <person name="Neiman D."/>
            <person name="Pearson M."/>
            <person name="Roberts A."/>
            <person name="Saif S."/>
            <person name="Shea T."/>
            <person name="Shenoy N."/>
            <person name="Sisk P."/>
            <person name="Stolte C."/>
            <person name="Sykes S."/>
            <person name="White J."/>
            <person name="Yandava C."/>
            <person name="Haas B."/>
            <person name="Nusbaum C."/>
            <person name="Birren B."/>
        </authorList>
    </citation>
    <scope>NUCLEOTIDE SEQUENCE [LARGE SCALE GENOMIC DNA]</scope>
    <source>
        <strain evidence="4">ATCC 50818</strain>
    </source>
</reference>
<keyword evidence="1" id="KW-0479">Metal-binding</keyword>
<dbReference type="RefSeq" id="XP_004992492.1">
    <property type="nucleotide sequence ID" value="XM_004992435.1"/>
</dbReference>
<sequence>MEDRSVSREVSRCEQTNEKAIQHVIRAQDALAALRQHHHATATKGSSSSSGTSGTSSTSGKSGGRRGSHSSSGESEDGVDVDEAQAVEVELRAIAQQLVSQLRWLRLTVSDPRAGAAELNRRPREEHNPQVEGAANRVAPAGNNTDTAASSSGQDKVKHGDESEQQPQAVAEVLEEKEREGWEDLEVKRLKQLIELTERNVGGALAASELLRGQLQRLGLAPDLRAVQEHQRQVKVDEEEQRQGPAARARHFITVPPFLEDSALTTVDESLVKPYICLVCDRGFGRDDLLRAHMQAHRNPEAFRCNVKGCDRAFATYKELLAHVKQPHTEVTLAAQPAEQPAKKTTMTRRSARHSGLLEATHCNCGLTKHTSKHDKCCVDDECPCVLKGVLCVACGCRHCHNKRPTVHKSGKAKVAKT</sequence>
<dbReference type="InterPro" id="IPR013087">
    <property type="entry name" value="Znf_C2H2_type"/>
</dbReference>
<evidence type="ECO:0000256" key="2">
    <source>
        <dbReference type="SAM" id="MobiDB-lite"/>
    </source>
</evidence>
<dbReference type="InParanoid" id="F2UDZ7"/>
<feature type="region of interest" description="Disordered" evidence="2">
    <location>
        <begin position="116"/>
        <end position="177"/>
    </location>
</feature>
<feature type="domain" description="C2H2-type" evidence="3">
    <location>
        <begin position="275"/>
        <end position="302"/>
    </location>
</feature>
<dbReference type="OrthoDB" id="8922241at2759"/>
<feature type="domain" description="C2H2-type" evidence="3">
    <location>
        <begin position="303"/>
        <end position="329"/>
    </location>
</feature>
<name>F2UDZ7_SALR5</name>
<dbReference type="KEGG" id="sre:PTSG_07077"/>
<dbReference type="SUPFAM" id="SSF57667">
    <property type="entry name" value="beta-beta-alpha zinc fingers"/>
    <property type="match status" value="1"/>
</dbReference>
<dbReference type="EMBL" id="GL832970">
    <property type="protein sequence ID" value="EGD74847.1"/>
    <property type="molecule type" value="Genomic_DNA"/>
</dbReference>
<dbReference type="PROSITE" id="PS00028">
    <property type="entry name" value="ZINC_FINGER_C2H2_1"/>
    <property type="match status" value="2"/>
</dbReference>
<keyword evidence="1" id="KW-0863">Zinc-finger</keyword>
<dbReference type="InterPro" id="IPR036236">
    <property type="entry name" value="Znf_C2H2_sf"/>
</dbReference>
<dbReference type="AlphaFoldDB" id="F2UDZ7"/>
<protein>
    <recommendedName>
        <fullName evidence="3">C2H2-type domain-containing protein</fullName>
    </recommendedName>
</protein>
<dbReference type="SMART" id="SM00355">
    <property type="entry name" value="ZnF_C2H2"/>
    <property type="match status" value="2"/>
</dbReference>
<feature type="compositionally biased region" description="Basic and acidic residues" evidence="2">
    <location>
        <begin position="119"/>
        <end position="129"/>
    </location>
</feature>
<dbReference type="GO" id="GO:0008270">
    <property type="term" value="F:zinc ion binding"/>
    <property type="evidence" value="ECO:0007669"/>
    <property type="project" value="UniProtKB-KW"/>
</dbReference>
<dbReference type="Proteomes" id="UP000007799">
    <property type="component" value="Unassembled WGS sequence"/>
</dbReference>
<organism evidence="5">
    <name type="scientific">Salpingoeca rosetta (strain ATCC 50818 / BSB-021)</name>
    <dbReference type="NCBI Taxonomy" id="946362"/>
    <lineage>
        <taxon>Eukaryota</taxon>
        <taxon>Choanoflagellata</taxon>
        <taxon>Craspedida</taxon>
        <taxon>Salpingoecidae</taxon>
        <taxon>Salpingoeca</taxon>
    </lineage>
</organism>
<keyword evidence="5" id="KW-1185">Reference proteome</keyword>